<name>A0A7J7XV54_PIPKU</name>
<dbReference type="AlphaFoldDB" id="A0A7J7XV54"/>
<gene>
    <name evidence="1" type="ORF">mPipKuh1_010440</name>
</gene>
<organism evidence="1 2">
    <name type="scientific">Pipistrellus kuhlii</name>
    <name type="common">Kuhl's pipistrelle</name>
    <dbReference type="NCBI Taxonomy" id="59472"/>
    <lineage>
        <taxon>Eukaryota</taxon>
        <taxon>Metazoa</taxon>
        <taxon>Chordata</taxon>
        <taxon>Craniata</taxon>
        <taxon>Vertebrata</taxon>
        <taxon>Euteleostomi</taxon>
        <taxon>Mammalia</taxon>
        <taxon>Eutheria</taxon>
        <taxon>Laurasiatheria</taxon>
        <taxon>Chiroptera</taxon>
        <taxon>Yangochiroptera</taxon>
        <taxon>Vespertilionidae</taxon>
        <taxon>Pipistrellus</taxon>
    </lineage>
</organism>
<comment type="caution">
    <text evidence="1">The sequence shown here is derived from an EMBL/GenBank/DDBJ whole genome shotgun (WGS) entry which is preliminary data.</text>
</comment>
<keyword evidence="2" id="KW-1185">Reference proteome</keyword>
<proteinExistence type="predicted"/>
<evidence type="ECO:0000313" key="2">
    <source>
        <dbReference type="Proteomes" id="UP000558488"/>
    </source>
</evidence>
<dbReference type="Proteomes" id="UP000558488">
    <property type="component" value="Unassembled WGS sequence"/>
</dbReference>
<accession>A0A7J7XV54</accession>
<sequence length="123" mass="13021">MPFALQNAGRVSPGCSLSLTLEFLPFSPRPPPGTWAGPADFPARIGSGLQSGAVRSAARPRLGGERSPRRRLQAGLGARFPARAPGWFLFTAAITGNLCPPPPLPFIVASGSDVWFANIIERK</sequence>
<dbReference type="EMBL" id="JACAGB010000007">
    <property type="protein sequence ID" value="KAF6353474.1"/>
    <property type="molecule type" value="Genomic_DNA"/>
</dbReference>
<evidence type="ECO:0000313" key="1">
    <source>
        <dbReference type="EMBL" id="KAF6353474.1"/>
    </source>
</evidence>
<protein>
    <submittedName>
        <fullName evidence="1">Uncharacterized protein</fullName>
    </submittedName>
</protein>
<reference evidence="1 2" key="1">
    <citation type="journal article" date="2020" name="Nature">
        <title>Six reference-quality genomes reveal evolution of bat adaptations.</title>
        <authorList>
            <person name="Jebb D."/>
            <person name="Huang Z."/>
            <person name="Pippel M."/>
            <person name="Hughes G.M."/>
            <person name="Lavrichenko K."/>
            <person name="Devanna P."/>
            <person name="Winkler S."/>
            <person name="Jermiin L.S."/>
            <person name="Skirmuntt E.C."/>
            <person name="Katzourakis A."/>
            <person name="Burkitt-Gray L."/>
            <person name="Ray D.A."/>
            <person name="Sullivan K.A.M."/>
            <person name="Roscito J.G."/>
            <person name="Kirilenko B.M."/>
            <person name="Davalos L.M."/>
            <person name="Corthals A.P."/>
            <person name="Power M.L."/>
            <person name="Jones G."/>
            <person name="Ransome R.D."/>
            <person name="Dechmann D.K.N."/>
            <person name="Locatelli A.G."/>
            <person name="Puechmaille S.J."/>
            <person name="Fedrigo O."/>
            <person name="Jarvis E.D."/>
            <person name="Hiller M."/>
            <person name="Vernes S.C."/>
            <person name="Myers E.W."/>
            <person name="Teeling E.C."/>
        </authorList>
    </citation>
    <scope>NUCLEOTIDE SEQUENCE [LARGE SCALE GENOMIC DNA]</scope>
    <source>
        <strain evidence="1">MPipKuh1</strain>
        <tissue evidence="1">Flight muscle</tissue>
    </source>
</reference>